<reference evidence="2" key="1">
    <citation type="submission" date="2020-11" db="EMBL/GenBank/DDBJ databases">
        <authorList>
            <consortium name="DOE Joint Genome Institute"/>
            <person name="Ahrendt S."/>
            <person name="Riley R."/>
            <person name="Andreopoulos W."/>
            <person name="Labutti K."/>
            <person name="Pangilinan J."/>
            <person name="Ruiz-Duenas F.J."/>
            <person name="Barrasa J.M."/>
            <person name="Sanchez-Garcia M."/>
            <person name="Camarero S."/>
            <person name="Miyauchi S."/>
            <person name="Serrano A."/>
            <person name="Linde D."/>
            <person name="Babiker R."/>
            <person name="Drula E."/>
            <person name="Ayuso-Fernandez I."/>
            <person name="Pacheco R."/>
            <person name="Padilla G."/>
            <person name="Ferreira P."/>
            <person name="Barriuso J."/>
            <person name="Kellner H."/>
            <person name="Castanera R."/>
            <person name="Alfaro M."/>
            <person name="Ramirez L."/>
            <person name="Pisabarro A.G."/>
            <person name="Kuo A."/>
            <person name="Tritt A."/>
            <person name="Lipzen A."/>
            <person name="He G."/>
            <person name="Yan M."/>
            <person name="Ng V."/>
            <person name="Cullen D."/>
            <person name="Martin F."/>
            <person name="Rosso M.-N."/>
            <person name="Henrissat B."/>
            <person name="Hibbett D."/>
            <person name="Martinez A.T."/>
            <person name="Grigoriev I.V."/>
        </authorList>
    </citation>
    <scope>NUCLEOTIDE SEQUENCE</scope>
    <source>
        <strain evidence="2">CIRM-BRFM 674</strain>
    </source>
</reference>
<gene>
    <name evidence="2" type="ORF">BDN70DRAFT_821649</name>
</gene>
<name>A0A9P5YJ08_9AGAR</name>
<evidence type="ECO:0000313" key="2">
    <source>
        <dbReference type="EMBL" id="KAF9470194.1"/>
    </source>
</evidence>
<protein>
    <submittedName>
        <fullName evidence="2">Uncharacterized protein</fullName>
    </submittedName>
</protein>
<feature type="non-terminal residue" evidence="2">
    <location>
        <position position="1"/>
    </location>
</feature>
<dbReference type="Proteomes" id="UP000807469">
    <property type="component" value="Unassembled WGS sequence"/>
</dbReference>
<dbReference type="OrthoDB" id="2804062at2759"/>
<comment type="caution">
    <text evidence="2">The sequence shown here is derived from an EMBL/GenBank/DDBJ whole genome shotgun (WGS) entry which is preliminary data.</text>
</comment>
<dbReference type="AlphaFoldDB" id="A0A9P5YJ08"/>
<accession>A0A9P5YJ08</accession>
<keyword evidence="1" id="KW-0175">Coiled coil</keyword>
<dbReference type="EMBL" id="MU156179">
    <property type="protein sequence ID" value="KAF9470194.1"/>
    <property type="molecule type" value="Genomic_DNA"/>
</dbReference>
<organism evidence="2 3">
    <name type="scientific">Pholiota conissans</name>
    <dbReference type="NCBI Taxonomy" id="109636"/>
    <lineage>
        <taxon>Eukaryota</taxon>
        <taxon>Fungi</taxon>
        <taxon>Dikarya</taxon>
        <taxon>Basidiomycota</taxon>
        <taxon>Agaricomycotina</taxon>
        <taxon>Agaricomycetes</taxon>
        <taxon>Agaricomycetidae</taxon>
        <taxon>Agaricales</taxon>
        <taxon>Agaricineae</taxon>
        <taxon>Strophariaceae</taxon>
        <taxon>Pholiota</taxon>
    </lineage>
</organism>
<sequence>LCSRHSLVRPNGVVDLQKGEKYCSMDYLVLSALSSVNVSRVVVSYDIGCQWSKNLYRRIEKYSDQLMFSDDIQLEVGIPSWHVNGHGPFCRNNYSLSYLPGVGRTCGEDVEISWSQTNSLAPSTREMASGARKETLNDHWNGWNLRKVVGFRTLFLKRFKDACIMRKKNIETFQTFTGTFKVKTIEIWTEMVEEWIKDRTKPNPYEEPANTTTLQDVRLELAKEDAEAVSAGICSPHEISLTEFLTKGLELEEQQYVRVLRYDVAQNKGTLSSKQSADLLEKRNALNRRILLWRDVQLAYTPSIAPLLLKESSSPSGISALAEEALLFLPSSLSATLREPIQHIATKELRLRKAQAEEALEDVRRGRRMITGLTQFKKLNISGAGNKANTRMRTLYDRLQARIQRAANRYRAARDALQQLEPDGIWSAQFHLLNANDIRGPGRQSDDPVQVRNRRFEQSWIWSVGHSIGKESTEEEFDDIMRAEWAKMRARRDRWEEEYRLVLEEMRRTVAYFDWKAQWWRCQACRRTDTDDIVRQGLKAYAARQAYLMESLAISCISKWAPALAAEGITAPWMENQLAKSGLSLPLTEIVEESSDVDDGEMEEDLCDDFVD</sequence>
<feature type="coiled-coil region" evidence="1">
    <location>
        <begin position="346"/>
        <end position="416"/>
    </location>
</feature>
<keyword evidence="3" id="KW-1185">Reference proteome</keyword>
<proteinExistence type="predicted"/>
<evidence type="ECO:0000256" key="1">
    <source>
        <dbReference type="SAM" id="Coils"/>
    </source>
</evidence>
<dbReference type="Pfam" id="PF18758">
    <property type="entry name" value="KDZ"/>
    <property type="match status" value="1"/>
</dbReference>
<evidence type="ECO:0000313" key="3">
    <source>
        <dbReference type="Proteomes" id="UP000807469"/>
    </source>
</evidence>
<dbReference type="InterPro" id="IPR040521">
    <property type="entry name" value="KDZ"/>
</dbReference>